<sequence length="178" mass="19448">MSVRRPIWRDRDDPGFVREWREGLGGSDTLTPTAFIDQEAGYPYVVAAAWLFCPQTFEYRGGVFLAGVRAETVDRWMEEFGGDVGRVEAMVNQTSLFDVFTNVAVDSYGEENLTRLAYAIGECWQGVLQRRYPERDIVVTVADEPDGAYGPTVSFAEAPCPGPGAGSVDAGRPGPPSA</sequence>
<protein>
    <submittedName>
        <fullName evidence="2">Uncharacterized protein</fullName>
    </submittedName>
</protein>
<proteinExistence type="predicted"/>
<gene>
    <name evidence="2" type="ORF">EV190_11640</name>
</gene>
<evidence type="ECO:0000313" key="2">
    <source>
        <dbReference type="EMBL" id="TDQ49244.1"/>
    </source>
</evidence>
<evidence type="ECO:0000313" key="3">
    <source>
        <dbReference type="Proteomes" id="UP000295281"/>
    </source>
</evidence>
<dbReference type="Proteomes" id="UP000295281">
    <property type="component" value="Unassembled WGS sequence"/>
</dbReference>
<feature type="region of interest" description="Disordered" evidence="1">
    <location>
        <begin position="150"/>
        <end position="178"/>
    </location>
</feature>
<comment type="caution">
    <text evidence="2">The sequence shown here is derived from an EMBL/GenBank/DDBJ whole genome shotgun (WGS) entry which is preliminary data.</text>
</comment>
<name>A0A4R6UZT8_9ACTN</name>
<accession>A0A4R6UZT8</accession>
<dbReference type="OrthoDB" id="3537958at2"/>
<dbReference type="AlphaFoldDB" id="A0A4R6UZT8"/>
<keyword evidence="3" id="KW-1185">Reference proteome</keyword>
<reference evidence="2 3" key="1">
    <citation type="submission" date="2019-03" db="EMBL/GenBank/DDBJ databases">
        <title>Genomic Encyclopedia of Type Strains, Phase IV (KMG-IV): sequencing the most valuable type-strain genomes for metagenomic binning, comparative biology and taxonomic classification.</title>
        <authorList>
            <person name="Goeker M."/>
        </authorList>
    </citation>
    <scope>NUCLEOTIDE SEQUENCE [LARGE SCALE GENOMIC DNA]</scope>
    <source>
        <strain evidence="2 3">DSM 46770</strain>
    </source>
</reference>
<evidence type="ECO:0000256" key="1">
    <source>
        <dbReference type="SAM" id="MobiDB-lite"/>
    </source>
</evidence>
<dbReference type="EMBL" id="SNYN01000016">
    <property type="protein sequence ID" value="TDQ49244.1"/>
    <property type="molecule type" value="Genomic_DNA"/>
</dbReference>
<organism evidence="2 3">
    <name type="scientific">Actinorugispora endophytica</name>
    <dbReference type="NCBI Taxonomy" id="1605990"/>
    <lineage>
        <taxon>Bacteria</taxon>
        <taxon>Bacillati</taxon>
        <taxon>Actinomycetota</taxon>
        <taxon>Actinomycetes</taxon>
        <taxon>Streptosporangiales</taxon>
        <taxon>Nocardiopsidaceae</taxon>
        <taxon>Actinorugispora</taxon>
    </lineage>
</organism>